<evidence type="ECO:0000313" key="5">
    <source>
        <dbReference type="Proteomes" id="UP000290288"/>
    </source>
</evidence>
<name>A0A4Q2D3J9_9AGAR</name>
<dbReference type="Proteomes" id="UP000290288">
    <property type="component" value="Unassembled WGS sequence"/>
</dbReference>
<feature type="region of interest" description="Disordered" evidence="1">
    <location>
        <begin position="616"/>
        <end position="717"/>
    </location>
</feature>
<proteinExistence type="predicted"/>
<feature type="region of interest" description="Disordered" evidence="1">
    <location>
        <begin position="351"/>
        <end position="412"/>
    </location>
</feature>
<reference evidence="4 5" key="1">
    <citation type="submission" date="2019-01" db="EMBL/GenBank/DDBJ databases">
        <title>Draft genome sequence of Psathyrella aberdarensis IHI B618.</title>
        <authorList>
            <person name="Buettner E."/>
            <person name="Kellner H."/>
        </authorList>
    </citation>
    <scope>NUCLEOTIDE SEQUENCE [LARGE SCALE GENOMIC DNA]</scope>
    <source>
        <strain evidence="4 5">IHI B618</strain>
    </source>
</reference>
<dbReference type="AlphaFoldDB" id="A0A4Q2D3J9"/>
<keyword evidence="5" id="KW-1185">Reference proteome</keyword>
<feature type="domain" description="DUF7587" evidence="3">
    <location>
        <begin position="32"/>
        <end position="190"/>
    </location>
</feature>
<dbReference type="InterPro" id="IPR056009">
    <property type="entry name" value="DUF7587"/>
</dbReference>
<feature type="region of interest" description="Disordered" evidence="1">
    <location>
        <begin position="483"/>
        <end position="508"/>
    </location>
</feature>
<protein>
    <recommendedName>
        <fullName evidence="3">DUF7587 domain-containing protein</fullName>
    </recommendedName>
</protein>
<feature type="compositionally biased region" description="Polar residues" evidence="1">
    <location>
        <begin position="641"/>
        <end position="662"/>
    </location>
</feature>
<evidence type="ECO:0000256" key="1">
    <source>
        <dbReference type="SAM" id="MobiDB-lite"/>
    </source>
</evidence>
<feature type="compositionally biased region" description="Basic and acidic residues" evidence="1">
    <location>
        <begin position="702"/>
        <end position="713"/>
    </location>
</feature>
<gene>
    <name evidence="4" type="ORF">EST38_g13110</name>
</gene>
<comment type="caution">
    <text evidence="4">The sequence shown here is derived from an EMBL/GenBank/DDBJ whole genome shotgun (WGS) entry which is preliminary data.</text>
</comment>
<keyword evidence="2" id="KW-1133">Transmembrane helix</keyword>
<evidence type="ECO:0000313" key="4">
    <source>
        <dbReference type="EMBL" id="RXW12745.1"/>
    </source>
</evidence>
<feature type="compositionally biased region" description="Basic and acidic residues" evidence="1">
    <location>
        <begin position="590"/>
        <end position="599"/>
    </location>
</feature>
<dbReference type="EMBL" id="SDEE01001135">
    <property type="protein sequence ID" value="RXW12745.1"/>
    <property type="molecule type" value="Genomic_DNA"/>
</dbReference>
<keyword evidence="2" id="KW-0812">Transmembrane</keyword>
<accession>A0A4Q2D3J9</accession>
<evidence type="ECO:0000256" key="2">
    <source>
        <dbReference type="SAM" id="Phobius"/>
    </source>
</evidence>
<dbReference type="Pfam" id="PF24494">
    <property type="entry name" value="DUF7587"/>
    <property type="match status" value="1"/>
</dbReference>
<sequence>MNPSPNSEPYLFPLPQYGFGSAIDFKTLLPDNPFLYRVYTPKERSPFFDESDPYFVAPQFDELYARTPVEVTSAPITNPLDATYADVVTHMEWTSRSKSIFLSTSFSFAWSIWEAVRRYHHGMKRDVEIAVIDASALMGRAATAVEMLRKSSSEERTQQYGKWYRFSQESQSVLVHGFIPGTAVLASVPLLAILERLPPYFLRSKIQPSPARPLDRLAWNYADKKHTYRQFCQEITNRFFAQSQEIRFRDATGGSMRLALTLLRPWFHKTVTQDFKAAVISLRALAIVIAQWGGQWWAKEHSELNRILDSTANTLGEELLQRFKREAEDQVEIHRLQDTVDTLEKVIRRQETKRLNRPSSKAAKGACCSAPITPESSPRVRPRRTLSMSISMPSHDPANVKTPITPPESPNFSQIFSRNVDLEYLPSTIAFQPFTPPVGWPTMPPLSRSHSLSLSTDSSLTSRPSTPPTLKSVLSPVIEVPTPAEDFAPEPLPEPKLPEVPQTPPAPSFRKHYLPSPASTPPAVLDSLKRDGFRARTISDVSSSLRIEIPVPQVGRQLVFLPSPTGTIRSHVESGESSPGTLAPLSPPAELEKPKHSREPSLGSPIELISELEALPPLPASPTSTWNSSSTLPSRAGSPGPKSTTRESSFNSQVSRSLTLTDDTGPYDPKGVTPTALEKPLPSSRASSAPSTPLSEYLVTPAEEKPQRGEIKYRLPHPPMSILSPTVSVGEYPEIETRGKRTGSTVAESGAFIVTGFLVGAVVTLFMITTQRRTLLSLT</sequence>
<feature type="transmembrane region" description="Helical" evidence="2">
    <location>
        <begin position="750"/>
        <end position="768"/>
    </location>
</feature>
<keyword evidence="2" id="KW-0472">Membrane</keyword>
<evidence type="ECO:0000259" key="3">
    <source>
        <dbReference type="Pfam" id="PF24494"/>
    </source>
</evidence>
<dbReference type="STRING" id="2316362.A0A4Q2D3J9"/>
<organism evidence="4 5">
    <name type="scientific">Candolleomyces aberdarensis</name>
    <dbReference type="NCBI Taxonomy" id="2316362"/>
    <lineage>
        <taxon>Eukaryota</taxon>
        <taxon>Fungi</taxon>
        <taxon>Dikarya</taxon>
        <taxon>Basidiomycota</taxon>
        <taxon>Agaricomycotina</taxon>
        <taxon>Agaricomycetes</taxon>
        <taxon>Agaricomycetidae</taxon>
        <taxon>Agaricales</taxon>
        <taxon>Agaricineae</taxon>
        <taxon>Psathyrellaceae</taxon>
        <taxon>Candolleomyces</taxon>
    </lineage>
</organism>
<feature type="region of interest" description="Disordered" evidence="1">
    <location>
        <begin position="569"/>
        <end position="602"/>
    </location>
</feature>
<feature type="compositionally biased region" description="Low complexity" evidence="1">
    <location>
        <begin position="359"/>
        <end position="370"/>
    </location>
</feature>
<feature type="compositionally biased region" description="Low complexity" evidence="1">
    <location>
        <begin position="616"/>
        <end position="625"/>
    </location>
</feature>
<dbReference type="OrthoDB" id="3359845at2759"/>
<feature type="compositionally biased region" description="Low complexity" evidence="1">
    <location>
        <begin position="680"/>
        <end position="695"/>
    </location>
</feature>
<feature type="region of interest" description="Disordered" evidence="1">
    <location>
        <begin position="447"/>
        <end position="471"/>
    </location>
</feature>